<dbReference type="InterPro" id="IPR004193">
    <property type="entry name" value="Glyco_hydro_13_N"/>
</dbReference>
<dbReference type="SUPFAM" id="SSF51011">
    <property type="entry name" value="Glycosyl hydrolase domain"/>
    <property type="match status" value="1"/>
</dbReference>
<dbReference type="Pfam" id="PF18494">
    <property type="entry name" value="Pullulanase_Ins"/>
    <property type="match status" value="1"/>
</dbReference>
<gene>
    <name evidence="6" type="ORF">CWD77_15235</name>
</gene>
<dbReference type="GO" id="GO:0051060">
    <property type="term" value="F:pullulanase activity"/>
    <property type="evidence" value="ECO:0007669"/>
    <property type="project" value="InterPro"/>
</dbReference>
<evidence type="ECO:0000313" key="7">
    <source>
        <dbReference type="Proteomes" id="UP000233398"/>
    </source>
</evidence>
<dbReference type="CDD" id="cd11341">
    <property type="entry name" value="AmyAc_Pullulanase_LD-like"/>
    <property type="match status" value="1"/>
</dbReference>
<reference evidence="6 7" key="1">
    <citation type="submission" date="2017-11" db="EMBL/GenBank/DDBJ databases">
        <title>Rhodohalobacter 15182 sp. nov., isolated from a salt lake.</title>
        <authorList>
            <person name="Han S."/>
        </authorList>
    </citation>
    <scope>NUCLEOTIDE SEQUENCE [LARGE SCALE GENOMIC DNA]</scope>
    <source>
        <strain evidence="6 7">15182</strain>
    </source>
</reference>
<organism evidence="6 7">
    <name type="scientific">Rhodohalobacter barkolensis</name>
    <dbReference type="NCBI Taxonomy" id="2053187"/>
    <lineage>
        <taxon>Bacteria</taxon>
        <taxon>Pseudomonadati</taxon>
        <taxon>Balneolota</taxon>
        <taxon>Balneolia</taxon>
        <taxon>Balneolales</taxon>
        <taxon>Balneolaceae</taxon>
        <taxon>Rhodohalobacter</taxon>
    </lineage>
</organism>
<dbReference type="InterPro" id="IPR017853">
    <property type="entry name" value="GH"/>
</dbReference>
<evidence type="ECO:0000259" key="2">
    <source>
        <dbReference type="Pfam" id="PF02922"/>
    </source>
</evidence>
<dbReference type="Pfam" id="PF02922">
    <property type="entry name" value="CBM_48"/>
    <property type="match status" value="1"/>
</dbReference>
<dbReference type="SUPFAM" id="SSF51445">
    <property type="entry name" value="(Trans)glycosidases"/>
    <property type="match status" value="1"/>
</dbReference>
<dbReference type="InterPro" id="IPR013780">
    <property type="entry name" value="Glyco_hydro_b"/>
</dbReference>
<dbReference type="Proteomes" id="UP000233398">
    <property type="component" value="Unassembled WGS sequence"/>
</dbReference>
<name>A0A2N0VDX7_9BACT</name>
<comment type="caution">
    <text evidence="6">The sequence shown here is derived from an EMBL/GenBank/DDBJ whole genome shotgun (WGS) entry which is preliminary data.</text>
</comment>
<dbReference type="GO" id="GO:0005975">
    <property type="term" value="P:carbohydrate metabolic process"/>
    <property type="evidence" value="ECO:0007669"/>
    <property type="project" value="InterPro"/>
</dbReference>
<dbReference type="PANTHER" id="PTHR43002">
    <property type="entry name" value="GLYCOGEN DEBRANCHING ENZYME"/>
    <property type="match status" value="1"/>
</dbReference>
<feature type="domain" description="Alpha-1,6-glucosidases pullulanase-type C-terminal" evidence="3">
    <location>
        <begin position="775"/>
        <end position="935"/>
    </location>
</feature>
<dbReference type="Gene3D" id="2.60.40.1180">
    <property type="entry name" value="Golgi alpha-mannosidase II"/>
    <property type="match status" value="1"/>
</dbReference>
<feature type="domain" description="Pullulanase Ins" evidence="5">
    <location>
        <begin position="343"/>
        <end position="407"/>
    </location>
</feature>
<dbReference type="InterPro" id="IPR041111">
    <property type="entry name" value="Pullulanase_Ins"/>
</dbReference>
<dbReference type="SUPFAM" id="SSF81296">
    <property type="entry name" value="E set domains"/>
    <property type="match status" value="2"/>
</dbReference>
<dbReference type="Gene3D" id="2.60.40.10">
    <property type="entry name" value="Immunoglobulins"/>
    <property type="match status" value="1"/>
</dbReference>
<evidence type="ECO:0000313" key="6">
    <source>
        <dbReference type="EMBL" id="PKD42392.1"/>
    </source>
</evidence>
<dbReference type="AlphaFoldDB" id="A0A2N0VDX7"/>
<dbReference type="PROSITE" id="PS51257">
    <property type="entry name" value="PROKAR_LIPOPROTEIN"/>
    <property type="match status" value="1"/>
</dbReference>
<evidence type="ECO:0000259" key="5">
    <source>
        <dbReference type="Pfam" id="PF18494"/>
    </source>
</evidence>
<dbReference type="InterPro" id="IPR040671">
    <property type="entry name" value="Pullulanase_N2"/>
</dbReference>
<sequence>MRLSIVFLFIAAGVLITSCSTPEPVSEISTELKIDGASAHWVSSDLLIWDPGVEADRYEIHYSRKADLTIQSFDIPSGESISLETDGILTGYLADKFRHISERPVFSVDAEKDELRRALKGQLIAVAYDSNRIPVSATRVQTHGVIDDLYTYDGQLGPIYSGDDLSLKLWAPTAQEVTLSIFDDDKNEIETIEAVQNNPENGVWEFENLIEWDRNFYRFNVTVFHPENNQINTFEVTDPYSVSLSTDSHYSQFVNLKDDNIKPAGWDQLKKELPHPADITLYEAHMRDFSIIDKSIPEEHRGTYMAFTHNGEKGSNLSDAMAHLKRLSESGLTHLHLLPINDIASIKEDTNNRVDLDDPFNRICEIIGTNDQLAEDCEKYGTTPIREVFESLSEDDPTTLEIQRIYRSPEHENKLADYDGFNWGYDPFHFNTPEGSFATNPEGVQRILETREMVQALDEIGLNIVVDVVYNHTHATGSSRFSVLDKMVPDYYHRLDPNSGDVETSTCCSNTAAEFNMMENLIIDSVLLWAKEYKIDSFRFDLMGHHPRYVMERLTEELAKLTLEEDGVDGKNIYIYGEGWNFGEVADNRIFDQATQFMMGGTGIGNFNDRSRDGIRGGNYTNNRRDQGFTNGRYLFPNDDTGDENEELAALLDQGDRIRVGMTGNLADYPYINRNGESVTGGNEMIGYAELPQESVNYIDKHDNETLWDNTQSKLPHDLEMDERIRVHLLSQAMINFGQGVPFHQMGTDILRSKSMDRNSYDSGDWYNAIDFTLENNNWGIGLPPGWDNSDLWDGQREFLSNPNIDIQKEHMELSHQLFREQLEIRYSSPLFRLPTGDEINKRVAYHNTGPDQIPGIIAMSYSDGVCSGNDLDSSLDGVLIIFNSSLDEQSIELNLSGMTLHPSQVNGSDEIVKESRIENGMVTVPGLTAAVFIKEQNGEQGEFVCNPIE</sequence>
<dbReference type="RefSeq" id="WP_101074468.1">
    <property type="nucleotide sequence ID" value="NZ_PISP01000007.1"/>
</dbReference>
<dbReference type="OrthoDB" id="9805159at2"/>
<dbReference type="InterPro" id="IPR014756">
    <property type="entry name" value="Ig_E-set"/>
</dbReference>
<dbReference type="EMBL" id="PISP01000007">
    <property type="protein sequence ID" value="PKD42392.1"/>
    <property type="molecule type" value="Genomic_DNA"/>
</dbReference>
<evidence type="ECO:0000259" key="3">
    <source>
        <dbReference type="Pfam" id="PF11852"/>
    </source>
</evidence>
<dbReference type="NCBIfam" id="TIGR02103">
    <property type="entry name" value="pullul_strch"/>
    <property type="match status" value="1"/>
</dbReference>
<dbReference type="Pfam" id="PF11852">
    <property type="entry name" value="Pullul_strch_C"/>
    <property type="match status" value="1"/>
</dbReference>
<accession>A0A2N0VDX7</accession>
<protein>
    <submittedName>
        <fullName evidence="6">DUF3372 domain-containing protein</fullName>
    </submittedName>
</protein>
<feature type="domain" description="Glycoside hydrolase family 13 N-terminal" evidence="2">
    <location>
        <begin position="155"/>
        <end position="241"/>
    </location>
</feature>
<dbReference type="InterPro" id="IPR024561">
    <property type="entry name" value="Pullul_strch_C"/>
</dbReference>
<evidence type="ECO:0000259" key="4">
    <source>
        <dbReference type="Pfam" id="PF17967"/>
    </source>
</evidence>
<dbReference type="InterPro" id="IPR013783">
    <property type="entry name" value="Ig-like_fold"/>
</dbReference>
<dbReference type="CDD" id="cd02860">
    <property type="entry name" value="E_set_Pullulanase"/>
    <property type="match status" value="1"/>
</dbReference>
<dbReference type="Pfam" id="PF17967">
    <property type="entry name" value="Pullulanase_N2"/>
    <property type="match status" value="1"/>
</dbReference>
<keyword evidence="7" id="KW-1185">Reference proteome</keyword>
<proteinExistence type="inferred from homology"/>
<feature type="domain" description="Pullulanase N2" evidence="4">
    <location>
        <begin position="37"/>
        <end position="148"/>
    </location>
</feature>
<dbReference type="Gene3D" id="2.60.40.1130">
    <property type="entry name" value="Rab geranylgeranyltransferase alpha-subunit, insert domain"/>
    <property type="match status" value="1"/>
</dbReference>
<dbReference type="InterPro" id="IPR011839">
    <property type="entry name" value="Pullul_strch"/>
</dbReference>
<dbReference type="Gene3D" id="3.20.20.80">
    <property type="entry name" value="Glycosidases"/>
    <property type="match status" value="1"/>
</dbReference>
<evidence type="ECO:0000256" key="1">
    <source>
        <dbReference type="ARBA" id="ARBA00008061"/>
    </source>
</evidence>
<comment type="similarity">
    <text evidence="1">Belongs to the glycosyl hydrolase 13 family.</text>
</comment>